<evidence type="ECO:0000259" key="8">
    <source>
        <dbReference type="Pfam" id="PF01168"/>
    </source>
</evidence>
<dbReference type="PANTHER" id="PTHR30511">
    <property type="entry name" value="ALANINE RACEMASE"/>
    <property type="match status" value="1"/>
</dbReference>
<evidence type="ECO:0000313" key="10">
    <source>
        <dbReference type="Proteomes" id="UP000028681"/>
    </source>
</evidence>
<dbReference type="KEGG" id="ete:ETEE_1295"/>
<name>A0A076LQ48_9GAMM</name>
<dbReference type="RefSeq" id="WP_034164780.1">
    <property type="nucleotide sequence ID" value="NZ_CP006664.1"/>
</dbReference>
<evidence type="ECO:0000256" key="4">
    <source>
        <dbReference type="ARBA" id="ARBA00022898"/>
    </source>
</evidence>
<gene>
    <name evidence="9" type="ORF">ETEE_1295</name>
</gene>
<dbReference type="Proteomes" id="UP000028681">
    <property type="component" value="Chromosome"/>
</dbReference>
<evidence type="ECO:0000256" key="6">
    <source>
        <dbReference type="ARBA" id="ARBA00051193"/>
    </source>
</evidence>
<evidence type="ECO:0000256" key="5">
    <source>
        <dbReference type="ARBA" id="ARBA00023235"/>
    </source>
</evidence>
<dbReference type="AlphaFoldDB" id="A0A076LQ48"/>
<evidence type="ECO:0000256" key="2">
    <source>
        <dbReference type="ARBA" id="ARBA00007880"/>
    </source>
</evidence>
<evidence type="ECO:0000256" key="3">
    <source>
        <dbReference type="ARBA" id="ARBA00011738"/>
    </source>
</evidence>
<reference evidence="9 10" key="1">
    <citation type="journal article" date="2012" name="PLoS ONE">
        <title>Edwardsiella comparative phylogenomics reveal the new intra/inter-species taxonomic relationships, virulence evolution and niche adaptation mechanisms.</title>
        <authorList>
            <person name="Yang M."/>
            <person name="Lv Y."/>
            <person name="Xiao J."/>
            <person name="Wu H."/>
            <person name="Zheng H."/>
            <person name="Liu Q."/>
            <person name="Zhang Y."/>
            <person name="Wang Q."/>
        </authorList>
    </citation>
    <scope>NUCLEOTIDE SEQUENCE [LARGE SCALE GENOMIC DNA]</scope>
    <source>
        <strain evidence="10">080813</strain>
    </source>
</reference>
<dbReference type="PANTHER" id="PTHR30511:SF3">
    <property type="entry name" value="LYSINE RACEMASE"/>
    <property type="match status" value="1"/>
</dbReference>
<dbReference type="GO" id="GO:0008784">
    <property type="term" value="F:alanine racemase activity"/>
    <property type="evidence" value="ECO:0007669"/>
    <property type="project" value="TreeGrafter"/>
</dbReference>
<dbReference type="GO" id="GO:0005829">
    <property type="term" value="C:cytosol"/>
    <property type="evidence" value="ECO:0007669"/>
    <property type="project" value="TreeGrafter"/>
</dbReference>
<dbReference type="Gene3D" id="3.20.20.10">
    <property type="entry name" value="Alanine racemase"/>
    <property type="match status" value="1"/>
</dbReference>
<dbReference type="Pfam" id="PF01168">
    <property type="entry name" value="Ala_racemase_N"/>
    <property type="match status" value="1"/>
</dbReference>
<evidence type="ECO:0000313" key="9">
    <source>
        <dbReference type="EMBL" id="AIJ07749.1"/>
    </source>
</evidence>
<dbReference type="HOGENOM" id="CLU_067103_0_0_6"/>
<comment type="catalytic activity">
    <reaction evidence="6">
        <text>L-ornithine = D-ornithine</text>
        <dbReference type="Rhea" id="RHEA:11584"/>
        <dbReference type="ChEBI" id="CHEBI:46911"/>
        <dbReference type="ChEBI" id="CHEBI:57668"/>
        <dbReference type="EC" id="5.1.1.12"/>
    </reaction>
</comment>
<feature type="domain" description="Alanine racemase N-terminal" evidence="8">
    <location>
        <begin position="8"/>
        <end position="222"/>
    </location>
</feature>
<protein>
    <recommendedName>
        <fullName evidence="7">ornithine racemase</fullName>
        <ecNumber evidence="7">5.1.1.12</ecNumber>
    </recommendedName>
</protein>
<dbReference type="FunFam" id="3.20.20.10:FF:000013">
    <property type="entry name" value="Alanine/ornithine racemase family PLP-dependent enzyme"/>
    <property type="match status" value="1"/>
</dbReference>
<sequence length="367" mass="40695">MYMPTLEIDLRKLRDNARTELALLAEQGIEVMAVNKVFDGCPETARAVVEGGISVVAESRTYNLKKIRATGCTTCLLRSPCLSEIEEVVRYADISLNSEPAVLRALSAEALRQDKVHQVLLMVDMGDLREGIWFEHYAQILETVRLIASLPGLALYGLGTNFNCYGTVLPTVENGERFQAIARRLESDCGITVRRLSAGNCTSVHLLDKGIWPQGLNHLRIGGLHEFGIEYVDMKYLEAFHHSTKPVDRACSDMYLLHAEIIELNSKPTVPVGELGVDAFLQHKTFVDKGTRRRALLAFGRQDVPAENCTPCNDAITLLGQTSDHTLVDIEDCDEALKVGDSISFELDYTGLLMACQTHGVQRRFKG</sequence>
<evidence type="ECO:0000256" key="7">
    <source>
        <dbReference type="ARBA" id="ARBA00066594"/>
    </source>
</evidence>
<dbReference type="GO" id="GO:0050157">
    <property type="term" value="F:ornithine racemase activity"/>
    <property type="evidence" value="ECO:0007669"/>
    <property type="project" value="UniProtKB-EC"/>
</dbReference>
<comment type="cofactor">
    <cofactor evidence="1">
        <name>pyridoxal 5'-phosphate</name>
        <dbReference type="ChEBI" id="CHEBI:597326"/>
    </cofactor>
</comment>
<dbReference type="InterPro" id="IPR000821">
    <property type="entry name" value="Ala_racemase"/>
</dbReference>
<dbReference type="InterPro" id="IPR001608">
    <property type="entry name" value="Ala_racemase_N"/>
</dbReference>
<evidence type="ECO:0000256" key="1">
    <source>
        <dbReference type="ARBA" id="ARBA00001933"/>
    </source>
</evidence>
<keyword evidence="5" id="KW-0413">Isomerase</keyword>
<dbReference type="CDD" id="cd06815">
    <property type="entry name" value="PLPDE_III_AR_like_1"/>
    <property type="match status" value="1"/>
</dbReference>
<comment type="similarity">
    <text evidence="2">Belongs to the alanine racemase family.</text>
</comment>
<organism evidence="9 10">
    <name type="scientific">Edwardsiella anguillarum ET080813</name>
    <dbReference type="NCBI Taxonomy" id="667120"/>
    <lineage>
        <taxon>Bacteria</taxon>
        <taxon>Pseudomonadati</taxon>
        <taxon>Pseudomonadota</taxon>
        <taxon>Gammaproteobacteria</taxon>
        <taxon>Enterobacterales</taxon>
        <taxon>Hafniaceae</taxon>
        <taxon>Edwardsiella</taxon>
    </lineage>
</organism>
<dbReference type="GeneID" id="33938940"/>
<dbReference type="EC" id="5.1.1.12" evidence="7"/>
<dbReference type="SUPFAM" id="SSF51419">
    <property type="entry name" value="PLP-binding barrel"/>
    <property type="match status" value="1"/>
</dbReference>
<comment type="subunit">
    <text evidence="3">Homodimer.</text>
</comment>
<dbReference type="EMBL" id="CP006664">
    <property type="protein sequence ID" value="AIJ07749.1"/>
    <property type="molecule type" value="Genomic_DNA"/>
</dbReference>
<accession>A0A076LQ48</accession>
<proteinExistence type="inferred from homology"/>
<dbReference type="GO" id="GO:0030170">
    <property type="term" value="F:pyridoxal phosphate binding"/>
    <property type="evidence" value="ECO:0007669"/>
    <property type="project" value="TreeGrafter"/>
</dbReference>
<dbReference type="InterPro" id="IPR029066">
    <property type="entry name" value="PLP-binding_barrel"/>
</dbReference>
<keyword evidence="4" id="KW-0663">Pyridoxal phosphate</keyword>